<organism evidence="1 2">
    <name type="scientific">Bowmanella yangjiangensis</name>
    <dbReference type="NCBI Taxonomy" id="2811230"/>
    <lineage>
        <taxon>Bacteria</taxon>
        <taxon>Pseudomonadati</taxon>
        <taxon>Pseudomonadota</taxon>
        <taxon>Gammaproteobacteria</taxon>
        <taxon>Alteromonadales</taxon>
        <taxon>Alteromonadaceae</taxon>
        <taxon>Bowmanella</taxon>
    </lineage>
</organism>
<protein>
    <submittedName>
        <fullName evidence="1">Uncharacterized protein</fullName>
    </submittedName>
</protein>
<dbReference type="EMBL" id="JAFKCS010000002">
    <property type="protein sequence ID" value="MBN7818935.1"/>
    <property type="molecule type" value="Genomic_DNA"/>
</dbReference>
<comment type="caution">
    <text evidence="1">The sequence shown here is derived from an EMBL/GenBank/DDBJ whole genome shotgun (WGS) entry which is preliminary data.</text>
</comment>
<sequence length="181" mass="20561">MKAQSSEQQKKILPGKALGFGSEPRKLAILTSITQAELTRLEALILQTLRHQGYTAQVWQPACSFRCGLLVGLFNQVFGSKEADFLATSESVIVVYDETGDRHAVDLFASIKQVRESLCRQEYVHALRLHKDQERPQSYWQFRTMLAKHLGIELFEAVEIDQQPPLHELVQRTLARALKDA</sequence>
<name>A0ABS3CRL8_9ALTE</name>
<dbReference type="Proteomes" id="UP000663992">
    <property type="component" value="Unassembled WGS sequence"/>
</dbReference>
<gene>
    <name evidence="1" type="ORF">J0A65_03610</name>
</gene>
<evidence type="ECO:0000313" key="1">
    <source>
        <dbReference type="EMBL" id="MBN7818935.1"/>
    </source>
</evidence>
<evidence type="ECO:0000313" key="2">
    <source>
        <dbReference type="Proteomes" id="UP000663992"/>
    </source>
</evidence>
<keyword evidence="2" id="KW-1185">Reference proteome</keyword>
<accession>A0ABS3CRL8</accession>
<reference evidence="1 2" key="1">
    <citation type="submission" date="2021-03" db="EMBL/GenBank/DDBJ databases">
        <title>novel species isolated from a fishpond in China.</title>
        <authorList>
            <person name="Lu H."/>
            <person name="Cai Z."/>
        </authorList>
    </citation>
    <scope>NUCLEOTIDE SEQUENCE [LARGE SCALE GENOMIC DNA]</scope>
    <source>
        <strain evidence="1 2">Y57</strain>
    </source>
</reference>
<dbReference type="RefSeq" id="WP_206592758.1">
    <property type="nucleotide sequence ID" value="NZ_JAFKCS010000002.1"/>
</dbReference>
<proteinExistence type="predicted"/>